<dbReference type="PANTHER" id="PTHR47186">
    <property type="entry name" value="LEUCINE-RICH REPEAT-CONTAINING PROTEIN 57"/>
    <property type="match status" value="1"/>
</dbReference>
<proteinExistence type="predicted"/>
<evidence type="ECO:0000313" key="2">
    <source>
        <dbReference type="EMBL" id="KAG8479781.1"/>
    </source>
</evidence>
<dbReference type="AlphaFoldDB" id="A0A8J6CQP0"/>
<protein>
    <recommendedName>
        <fullName evidence="1">R13L1/DRL21-like LRR repeat region domain-containing protein</fullName>
    </recommendedName>
</protein>
<dbReference type="Pfam" id="PF25019">
    <property type="entry name" value="LRR_R13L1-DRL21"/>
    <property type="match status" value="1"/>
</dbReference>
<name>A0A8J6CQP0_9ROSI</name>
<feature type="domain" description="R13L1/DRL21-like LRR repeat region" evidence="1">
    <location>
        <begin position="47"/>
        <end position="169"/>
    </location>
</feature>
<dbReference type="Gene3D" id="3.80.10.10">
    <property type="entry name" value="Ribonuclease Inhibitor"/>
    <property type="match status" value="2"/>
</dbReference>
<comment type="caution">
    <text evidence="2">The sequence shown here is derived from an EMBL/GenBank/DDBJ whole genome shotgun (WGS) entry which is preliminary data.</text>
</comment>
<reference evidence="2 3" key="1">
    <citation type="journal article" date="2021" name="bioRxiv">
        <title>The Gossypium anomalum genome as a resource for cotton improvement and evolutionary analysis of hybrid incompatibility.</title>
        <authorList>
            <person name="Grover C.E."/>
            <person name="Yuan D."/>
            <person name="Arick M.A."/>
            <person name="Miller E.R."/>
            <person name="Hu G."/>
            <person name="Peterson D.G."/>
            <person name="Wendel J.F."/>
            <person name="Udall J.A."/>
        </authorList>
    </citation>
    <scope>NUCLEOTIDE SEQUENCE [LARGE SCALE GENOMIC DNA]</scope>
    <source>
        <strain evidence="2">JFW-Udall</strain>
        <tissue evidence="2">Leaf</tissue>
    </source>
</reference>
<accession>A0A8J6CQP0</accession>
<dbReference type="SUPFAM" id="SSF52058">
    <property type="entry name" value="L domain-like"/>
    <property type="match status" value="1"/>
</dbReference>
<evidence type="ECO:0000313" key="3">
    <source>
        <dbReference type="Proteomes" id="UP000701853"/>
    </source>
</evidence>
<dbReference type="OrthoDB" id="997839at2759"/>
<dbReference type="EMBL" id="JAHUZN010000011">
    <property type="protein sequence ID" value="KAG8479781.1"/>
    <property type="molecule type" value="Genomic_DNA"/>
</dbReference>
<dbReference type="InterPro" id="IPR032675">
    <property type="entry name" value="LRR_dom_sf"/>
</dbReference>
<dbReference type="PANTHER" id="PTHR47186:SF3">
    <property type="entry name" value="OS09G0267800 PROTEIN"/>
    <property type="match status" value="1"/>
</dbReference>
<dbReference type="InterPro" id="IPR056789">
    <property type="entry name" value="LRR_R13L1-DRL21"/>
</dbReference>
<gene>
    <name evidence="2" type="ORF">CXB51_029640</name>
</gene>
<dbReference type="Proteomes" id="UP000701853">
    <property type="component" value="Chromosome 11"/>
</dbReference>
<sequence length="510" mass="58679">MGNLVNLHYLDIRGAYLIERIPFRIDKLTNLQRLSNFIIGEGEGHSIRELKYLSNLKGDFCLSGLENVNGEDAREAKLNEKQGIDRLVLEWSRDFKKDTRKKEVEEWILPSRICCHWSFTTVKIANLYHRLEESLCFRNMLNWEEWDLCEDDEQVSKFPSLHFLSIRECPLLLGRLPTILQSLQTLKIYECKRLVVSISSFPLLCELWVKGCEELLDEGSLSAQKVTSLKYVSLSNISKFNISAERIMLRFANFETFKISGWKELGSLSQNGLSIVGHHFITIWDCPQLVSLETEEEILQLNKIPGVESLRVNFPPALKELGIVNCVNLQYLVDEKENNNKSMSSNTCLLERLYITSCPSLIWLSSRGDICNRLQHLQIERCSKLSSLFLNAKLPVMLKQLLIRYCPMYECIAQNFLETTDLESIRIWGAENIKSLPRGLDKLSHLQEIQLILCPNLVSFAESGLPTTNLRVLTIEECENCWEKRTTETKQSTTGVLSLPITPVKKLWQA</sequence>
<evidence type="ECO:0000259" key="1">
    <source>
        <dbReference type="Pfam" id="PF25019"/>
    </source>
</evidence>
<keyword evidence="3" id="KW-1185">Reference proteome</keyword>
<organism evidence="2 3">
    <name type="scientific">Gossypium anomalum</name>
    <dbReference type="NCBI Taxonomy" id="47600"/>
    <lineage>
        <taxon>Eukaryota</taxon>
        <taxon>Viridiplantae</taxon>
        <taxon>Streptophyta</taxon>
        <taxon>Embryophyta</taxon>
        <taxon>Tracheophyta</taxon>
        <taxon>Spermatophyta</taxon>
        <taxon>Magnoliopsida</taxon>
        <taxon>eudicotyledons</taxon>
        <taxon>Gunneridae</taxon>
        <taxon>Pentapetalae</taxon>
        <taxon>rosids</taxon>
        <taxon>malvids</taxon>
        <taxon>Malvales</taxon>
        <taxon>Malvaceae</taxon>
        <taxon>Malvoideae</taxon>
        <taxon>Gossypium</taxon>
    </lineage>
</organism>